<organism evidence="2 3">
    <name type="scientific">Brevibacterium rongguiense</name>
    <dbReference type="NCBI Taxonomy" id="2695267"/>
    <lineage>
        <taxon>Bacteria</taxon>
        <taxon>Bacillati</taxon>
        <taxon>Actinomycetota</taxon>
        <taxon>Actinomycetes</taxon>
        <taxon>Micrococcales</taxon>
        <taxon>Brevibacteriaceae</taxon>
        <taxon>Brevibacterium</taxon>
    </lineage>
</organism>
<dbReference type="Pfam" id="PF07077">
    <property type="entry name" value="DUF1345"/>
    <property type="match status" value="1"/>
</dbReference>
<accession>A0A6N9HBA8</accession>
<keyword evidence="3" id="KW-1185">Reference proteome</keyword>
<feature type="transmembrane region" description="Helical" evidence="1">
    <location>
        <begin position="117"/>
        <end position="136"/>
    </location>
</feature>
<protein>
    <submittedName>
        <fullName evidence="2">DUF1345 domain-containing protein</fullName>
    </submittedName>
</protein>
<feature type="transmembrane region" description="Helical" evidence="1">
    <location>
        <begin position="36"/>
        <end position="59"/>
    </location>
</feature>
<dbReference type="EMBL" id="WWEQ01000084">
    <property type="protein sequence ID" value="MYM20852.1"/>
    <property type="molecule type" value="Genomic_DNA"/>
</dbReference>
<evidence type="ECO:0000313" key="3">
    <source>
        <dbReference type="Proteomes" id="UP000469215"/>
    </source>
</evidence>
<comment type="caution">
    <text evidence="2">The sequence shown here is derived from an EMBL/GenBank/DDBJ whole genome shotgun (WGS) entry which is preliminary data.</text>
</comment>
<dbReference type="InterPro" id="IPR009781">
    <property type="entry name" value="DUF1345"/>
</dbReference>
<keyword evidence="1" id="KW-0812">Transmembrane</keyword>
<keyword evidence="1" id="KW-1133">Transmembrane helix</keyword>
<evidence type="ECO:0000256" key="1">
    <source>
        <dbReference type="SAM" id="Phobius"/>
    </source>
</evidence>
<feature type="transmembrane region" description="Helical" evidence="1">
    <location>
        <begin position="80"/>
        <end position="105"/>
    </location>
</feature>
<name>A0A6N9HBA8_9MICO</name>
<evidence type="ECO:0000313" key="2">
    <source>
        <dbReference type="EMBL" id="MYM20852.1"/>
    </source>
</evidence>
<sequence>MFERRRVLLSAIAALIVAAVVFPAAAVSSQFAYVDALVVVLLVYLVVHMVITGLVFHGATDADIDAWAERDSRGTFAQRYLLGTAPGPGASIFVAAVAMFVAMVWLPGNDSTSLPTWLRITIGVTLVVVAWCEVLLSFTVTFRADDALEDDSGLDFPGTRNPAPSDYVYFALSVMVTFGTTDVSVTSSDMRKTVTANAIIAFVFNTVIVAAAVSVLMG</sequence>
<keyword evidence="1" id="KW-0472">Membrane</keyword>
<feature type="transmembrane region" description="Helical" evidence="1">
    <location>
        <begin position="194"/>
        <end position="217"/>
    </location>
</feature>
<dbReference type="AlphaFoldDB" id="A0A6N9HBA8"/>
<gene>
    <name evidence="2" type="ORF">GSY69_13000</name>
</gene>
<reference evidence="2 3" key="1">
    <citation type="submission" date="2020-01" db="EMBL/GenBank/DDBJ databases">
        <authorList>
            <person name="Deng T."/>
        </authorList>
    </citation>
    <scope>NUCLEOTIDE SEQUENCE [LARGE SCALE GENOMIC DNA]</scope>
    <source>
        <strain evidence="2 3">5221</strain>
    </source>
</reference>
<proteinExistence type="predicted"/>
<dbReference type="Proteomes" id="UP000469215">
    <property type="component" value="Unassembled WGS sequence"/>
</dbReference>